<gene>
    <name evidence="1" type="ORF">SPELUC_LOCUS1106</name>
</gene>
<reference evidence="1" key="1">
    <citation type="submission" date="2021-06" db="EMBL/GenBank/DDBJ databases">
        <authorList>
            <person name="Kallberg Y."/>
            <person name="Tangrot J."/>
            <person name="Rosling A."/>
        </authorList>
    </citation>
    <scope>NUCLEOTIDE SEQUENCE</scope>
    <source>
        <strain evidence="1">28 12/20/2015</strain>
    </source>
</reference>
<organism evidence="1 2">
    <name type="scientific">Cetraspora pellucida</name>
    <dbReference type="NCBI Taxonomy" id="1433469"/>
    <lineage>
        <taxon>Eukaryota</taxon>
        <taxon>Fungi</taxon>
        <taxon>Fungi incertae sedis</taxon>
        <taxon>Mucoromycota</taxon>
        <taxon>Glomeromycotina</taxon>
        <taxon>Glomeromycetes</taxon>
        <taxon>Diversisporales</taxon>
        <taxon>Gigasporaceae</taxon>
        <taxon>Cetraspora</taxon>
    </lineage>
</organism>
<proteinExistence type="predicted"/>
<sequence>MQSEIDSLRQRISELEAEKIKLEAKNAKLLKHVMEENTKCEVENVGLKTRIEELEKNKTNTINLKAENDELKTRVTKLERKQIQVITNEQGASTKDISLLIESQLGGEEAITLDPIPEMEHSST</sequence>
<evidence type="ECO:0000313" key="2">
    <source>
        <dbReference type="Proteomes" id="UP000789366"/>
    </source>
</evidence>
<comment type="caution">
    <text evidence="1">The sequence shown here is derived from an EMBL/GenBank/DDBJ whole genome shotgun (WGS) entry which is preliminary data.</text>
</comment>
<dbReference type="EMBL" id="CAJVPW010000523">
    <property type="protein sequence ID" value="CAG8457465.1"/>
    <property type="molecule type" value="Genomic_DNA"/>
</dbReference>
<dbReference type="Proteomes" id="UP000789366">
    <property type="component" value="Unassembled WGS sequence"/>
</dbReference>
<evidence type="ECO:0000313" key="1">
    <source>
        <dbReference type="EMBL" id="CAG8457465.1"/>
    </source>
</evidence>
<protein>
    <submittedName>
        <fullName evidence="1">9553_t:CDS:1</fullName>
    </submittedName>
</protein>
<keyword evidence="2" id="KW-1185">Reference proteome</keyword>
<name>A0ACA9K7E4_9GLOM</name>
<accession>A0ACA9K7E4</accession>